<keyword evidence="2" id="KW-1185">Reference proteome</keyword>
<gene>
    <name evidence="1" type="ORF">GTZ99_14405</name>
</gene>
<comment type="caution">
    <text evidence="1">The sequence shown here is derived from an EMBL/GenBank/DDBJ whole genome shotgun (WGS) entry which is preliminary data.</text>
</comment>
<proteinExistence type="predicted"/>
<name>A0ABW9XH06_9SPHN</name>
<protein>
    <submittedName>
        <fullName evidence="1">Uncharacterized protein</fullName>
    </submittedName>
</protein>
<accession>A0ABW9XH06</accession>
<dbReference type="Proteomes" id="UP000753724">
    <property type="component" value="Unassembled WGS sequence"/>
</dbReference>
<evidence type="ECO:0000313" key="2">
    <source>
        <dbReference type="Proteomes" id="UP000753724"/>
    </source>
</evidence>
<reference evidence="2" key="1">
    <citation type="submission" date="2020-01" db="EMBL/GenBank/DDBJ databases">
        <title>Sphingomonas sp. strain CSW-10.</title>
        <authorList>
            <person name="Chen W.-M."/>
        </authorList>
    </citation>
    <scope>NUCLEOTIDE SEQUENCE [LARGE SCALE GENOMIC DNA]</scope>
    <source>
        <strain evidence="2">FSY-8</strain>
    </source>
</reference>
<dbReference type="RefSeq" id="WP_161720114.1">
    <property type="nucleotide sequence ID" value="NZ_JAAAPO010000006.1"/>
</dbReference>
<sequence>MAAIRAGMRHVFPLAGLRLLLPAIVPSWRFFDGVSASPRVEYALSHGADDPAPVWHPFRPRAAVVPWWRMLLRLFWNASWNEGLYLVSLAERLLQGADARTIDHSQRELFLRVARDLHRHGRIEGADHLRIRIRLKQRGQGEQVDSTLAYLSAAQPLAEWIVP</sequence>
<dbReference type="EMBL" id="JAAAPO010000006">
    <property type="protein sequence ID" value="NBC37744.1"/>
    <property type="molecule type" value="Genomic_DNA"/>
</dbReference>
<organism evidence="1 2">
    <name type="scientific">Novosphingobium ovatum</name>
    <dbReference type="NCBI Taxonomy" id="1908523"/>
    <lineage>
        <taxon>Bacteria</taxon>
        <taxon>Pseudomonadati</taxon>
        <taxon>Pseudomonadota</taxon>
        <taxon>Alphaproteobacteria</taxon>
        <taxon>Sphingomonadales</taxon>
        <taxon>Sphingomonadaceae</taxon>
        <taxon>Novosphingobium</taxon>
    </lineage>
</organism>
<evidence type="ECO:0000313" key="1">
    <source>
        <dbReference type="EMBL" id="NBC37744.1"/>
    </source>
</evidence>